<evidence type="ECO:0000256" key="1">
    <source>
        <dbReference type="SAM" id="Phobius"/>
    </source>
</evidence>
<evidence type="ECO:0000313" key="4">
    <source>
        <dbReference type="Proteomes" id="UP001062165"/>
    </source>
</evidence>
<dbReference type="EMBL" id="CP106735">
    <property type="protein sequence ID" value="UXX80370.1"/>
    <property type="molecule type" value="Genomic_DNA"/>
</dbReference>
<dbReference type="Pfam" id="PF05569">
    <property type="entry name" value="Peptidase_M56"/>
    <property type="match status" value="1"/>
</dbReference>
<evidence type="ECO:0000313" key="3">
    <source>
        <dbReference type="EMBL" id="UXX80370.1"/>
    </source>
</evidence>
<dbReference type="InterPro" id="IPR052173">
    <property type="entry name" value="Beta-lactam_resp_regulator"/>
</dbReference>
<keyword evidence="1" id="KW-0472">Membrane</keyword>
<sequence>MDKTIWYLMESSVMLACLYALYVLVLRKETFFMLNRFYLIGIVLFSLIFPFLSFDFNPAPVAKIPIQEISKARTSYYDAFADWTYVQTSTAPIAPSPSLFSEINWIEVALWMLIAVYLIGVVVCLSRTVLTMQWIYGLIRRHSQALFDNIKIVKLKNPMAPFSFLNYVFVHEEMIGTTEFDHILAHERTHVQQLHSLDLIFVQLLAAFFWFNPVIWRLIKSLKTTHEYIADNNILNEGYSLVQYQTLLLRQLISNNSYGLVHNFNLSFIKKRITMMKNKKSGGFGKVKVAGALAFTIVFSLVMIQCNSTTDEAEVDNTGLASSFELPKVQDVGYTKYLGKNYNIIPFNITNSQVYQKSTPTAIKDIESALQKANIQSDDIVLLEINKNQTMGFVREVQDELRRLNQRKILYVSESESGKLIETAILLPPLPGDDRPGVPQLPKIDEEYIAKTGIDILKINLGEDAGKTNQDLVNAMVRKHIEMGSTNYCVSAKFEDDDTYDSYLRNLIYIMEGFDVIYQERASEMFGVNFFELDKNNPTELAQYQAIRKGIPRAISIAEK</sequence>
<dbReference type="PANTHER" id="PTHR34978">
    <property type="entry name" value="POSSIBLE SENSOR-TRANSDUCER PROTEIN BLAR"/>
    <property type="match status" value="1"/>
</dbReference>
<name>A0ABY6D416_9BACT</name>
<dbReference type="RefSeq" id="WP_263052100.1">
    <property type="nucleotide sequence ID" value="NZ_CP106735.1"/>
</dbReference>
<keyword evidence="4" id="KW-1185">Reference proteome</keyword>
<dbReference type="CDD" id="cd07341">
    <property type="entry name" value="M56_BlaR1_MecR1_like"/>
    <property type="match status" value="1"/>
</dbReference>
<protein>
    <submittedName>
        <fullName evidence="3">M56 family metallopeptidase</fullName>
    </submittedName>
</protein>
<feature type="domain" description="Peptidase M56" evidence="2">
    <location>
        <begin position="8"/>
        <end position="275"/>
    </location>
</feature>
<feature type="transmembrane region" description="Helical" evidence="1">
    <location>
        <begin position="6"/>
        <end position="25"/>
    </location>
</feature>
<keyword evidence="1" id="KW-0812">Transmembrane</keyword>
<feature type="transmembrane region" description="Helical" evidence="1">
    <location>
        <begin position="287"/>
        <end position="304"/>
    </location>
</feature>
<evidence type="ECO:0000259" key="2">
    <source>
        <dbReference type="Pfam" id="PF05569"/>
    </source>
</evidence>
<dbReference type="InterPro" id="IPR008756">
    <property type="entry name" value="Peptidase_M56"/>
</dbReference>
<reference evidence="3" key="1">
    <citation type="submission" date="2022-10" db="EMBL/GenBank/DDBJ databases">
        <title>Comparative genomics and taxonomic characterization of three novel marine species of genus Reichenbachiella exhibiting antioxidant and polysaccharide degradation activities.</title>
        <authorList>
            <person name="Muhammad N."/>
            <person name="Lee Y.-J."/>
            <person name="Ko J."/>
            <person name="Kim S.-G."/>
        </authorList>
    </citation>
    <scope>NUCLEOTIDE SEQUENCE</scope>
    <source>
        <strain evidence="3">Wsw4-B4</strain>
    </source>
</reference>
<organism evidence="3 4">
    <name type="scientific">Reichenbachiella carrageenanivorans</name>
    <dbReference type="NCBI Taxonomy" id="2979869"/>
    <lineage>
        <taxon>Bacteria</taxon>
        <taxon>Pseudomonadati</taxon>
        <taxon>Bacteroidota</taxon>
        <taxon>Cytophagia</taxon>
        <taxon>Cytophagales</taxon>
        <taxon>Reichenbachiellaceae</taxon>
        <taxon>Reichenbachiella</taxon>
    </lineage>
</organism>
<feature type="transmembrane region" description="Helical" evidence="1">
    <location>
        <begin position="108"/>
        <end position="130"/>
    </location>
</feature>
<dbReference type="Proteomes" id="UP001062165">
    <property type="component" value="Chromosome"/>
</dbReference>
<accession>A0ABY6D416</accession>
<feature type="transmembrane region" description="Helical" evidence="1">
    <location>
        <begin position="37"/>
        <end position="54"/>
    </location>
</feature>
<gene>
    <name evidence="3" type="ORF">N7E81_04560</name>
</gene>
<proteinExistence type="predicted"/>
<keyword evidence="1" id="KW-1133">Transmembrane helix</keyword>
<dbReference type="PANTHER" id="PTHR34978:SF3">
    <property type="entry name" value="SLR0241 PROTEIN"/>
    <property type="match status" value="1"/>
</dbReference>